<reference evidence="2" key="1">
    <citation type="submission" date="2021-01" db="EMBL/GenBank/DDBJ databases">
        <authorList>
            <consortium name="Genoscope - CEA"/>
            <person name="William W."/>
        </authorList>
    </citation>
    <scope>NUCLEOTIDE SEQUENCE</scope>
</reference>
<evidence type="ECO:0000313" key="2">
    <source>
        <dbReference type="EMBL" id="CAD8051235.1"/>
    </source>
</evidence>
<keyword evidence="1" id="KW-1133">Transmembrane helix</keyword>
<evidence type="ECO:0000256" key="1">
    <source>
        <dbReference type="SAM" id="Phobius"/>
    </source>
</evidence>
<sequence>MHMRSIFQHIIEKKRINQDKQIWIVIQWTQNQQKIIPFQTLFIVLKVSIFTLNILLLARIITFNITIDLLINQLYGLKLFNIIQQSLQIYFYKLDSQISPRIHFCIDKNLLTQHKLYYYLQNNLDNHNQKSLYMLSMNNGIKNQEFLQTQNKMFIISNYLIILQICFYKYHLLQYEMYFIIPMKLIEVHFIWEINSINRLALIQIRSNFKLTEMPFTQQFSIIFIENCQNQFCGSYIRL</sequence>
<dbReference type="AlphaFoldDB" id="A0A8S1KC64"/>
<comment type="caution">
    <text evidence="2">The sequence shown here is derived from an EMBL/GenBank/DDBJ whole genome shotgun (WGS) entry which is preliminary data.</text>
</comment>
<keyword evidence="1" id="KW-0812">Transmembrane</keyword>
<accession>A0A8S1KC64</accession>
<dbReference type="EMBL" id="CAJJDN010000005">
    <property type="protein sequence ID" value="CAD8051235.1"/>
    <property type="molecule type" value="Genomic_DNA"/>
</dbReference>
<keyword evidence="1" id="KW-0472">Membrane</keyword>
<dbReference type="Proteomes" id="UP000692954">
    <property type="component" value="Unassembled WGS sequence"/>
</dbReference>
<keyword evidence="3" id="KW-1185">Reference proteome</keyword>
<name>A0A8S1KC64_9CILI</name>
<proteinExistence type="predicted"/>
<gene>
    <name evidence="2" type="ORF">PSON_ATCC_30995.1.T0050467</name>
</gene>
<evidence type="ECO:0000313" key="3">
    <source>
        <dbReference type="Proteomes" id="UP000692954"/>
    </source>
</evidence>
<feature type="transmembrane region" description="Helical" evidence="1">
    <location>
        <begin position="41"/>
        <end position="61"/>
    </location>
</feature>
<evidence type="ECO:0008006" key="4">
    <source>
        <dbReference type="Google" id="ProtNLM"/>
    </source>
</evidence>
<organism evidence="2 3">
    <name type="scientific">Paramecium sonneborni</name>
    <dbReference type="NCBI Taxonomy" id="65129"/>
    <lineage>
        <taxon>Eukaryota</taxon>
        <taxon>Sar</taxon>
        <taxon>Alveolata</taxon>
        <taxon>Ciliophora</taxon>
        <taxon>Intramacronucleata</taxon>
        <taxon>Oligohymenophorea</taxon>
        <taxon>Peniculida</taxon>
        <taxon>Parameciidae</taxon>
        <taxon>Paramecium</taxon>
    </lineage>
</organism>
<protein>
    <recommendedName>
        <fullName evidence="4">Transmembrane protein</fullName>
    </recommendedName>
</protein>